<proteinExistence type="predicted"/>
<feature type="domain" description="Orc1-like AAA ATPase" evidence="1">
    <location>
        <begin position="23"/>
        <end position="76"/>
    </location>
</feature>
<dbReference type="Proteomes" id="UP001165074">
    <property type="component" value="Unassembled WGS sequence"/>
</dbReference>
<dbReference type="Gene3D" id="3.40.50.300">
    <property type="entry name" value="P-loop containing nucleotide triphosphate hydrolases"/>
    <property type="match status" value="1"/>
</dbReference>
<dbReference type="RefSeq" id="WP_285575270.1">
    <property type="nucleotide sequence ID" value="NZ_BSTK01000006.1"/>
</dbReference>
<dbReference type="Pfam" id="PF13191">
    <property type="entry name" value="AAA_16"/>
    <property type="match status" value="1"/>
</dbReference>
<accession>A0A9W6VVK0</accession>
<keyword evidence="3" id="KW-1185">Reference proteome</keyword>
<organism evidence="2 3">
    <name type="scientific">Actinoallomurus iriomotensis</name>
    <dbReference type="NCBI Taxonomy" id="478107"/>
    <lineage>
        <taxon>Bacteria</taxon>
        <taxon>Bacillati</taxon>
        <taxon>Actinomycetota</taxon>
        <taxon>Actinomycetes</taxon>
        <taxon>Streptosporangiales</taxon>
        <taxon>Thermomonosporaceae</taxon>
        <taxon>Actinoallomurus</taxon>
    </lineage>
</organism>
<dbReference type="AlphaFoldDB" id="A0A9W6VVK0"/>
<protein>
    <recommendedName>
        <fullName evidence="1">Orc1-like AAA ATPase domain-containing protein</fullName>
    </recommendedName>
</protein>
<name>A0A9W6VVK0_9ACTN</name>
<dbReference type="EMBL" id="BSTK01000006">
    <property type="protein sequence ID" value="GLY86798.1"/>
    <property type="molecule type" value="Genomic_DNA"/>
</dbReference>
<gene>
    <name evidence="2" type="ORF">Airi02_047270</name>
</gene>
<dbReference type="InterPro" id="IPR027417">
    <property type="entry name" value="P-loop_NTPase"/>
</dbReference>
<evidence type="ECO:0000259" key="1">
    <source>
        <dbReference type="Pfam" id="PF13191"/>
    </source>
</evidence>
<evidence type="ECO:0000313" key="2">
    <source>
        <dbReference type="EMBL" id="GLY86798.1"/>
    </source>
</evidence>
<dbReference type="InterPro" id="IPR041664">
    <property type="entry name" value="AAA_16"/>
</dbReference>
<evidence type="ECO:0000313" key="3">
    <source>
        <dbReference type="Proteomes" id="UP001165074"/>
    </source>
</evidence>
<dbReference type="SUPFAM" id="SSF52540">
    <property type="entry name" value="P-loop containing nucleoside triphosphate hydrolases"/>
    <property type="match status" value="1"/>
</dbReference>
<comment type="caution">
    <text evidence="2">The sequence shown here is derived from an EMBL/GenBank/DDBJ whole genome shotgun (WGS) entry which is preliminary data.</text>
</comment>
<reference evidence="2" key="1">
    <citation type="submission" date="2023-03" db="EMBL/GenBank/DDBJ databases">
        <title>Actinoallomurus iriomotensis NBRC 103684.</title>
        <authorList>
            <person name="Ichikawa N."/>
            <person name="Sato H."/>
            <person name="Tonouchi N."/>
        </authorList>
    </citation>
    <scope>NUCLEOTIDE SEQUENCE</scope>
    <source>
        <strain evidence="2">NBRC 103684</strain>
    </source>
</reference>
<sequence>MKPQTRQFASLGEQLQSARYRSFVGRSAELALFRTALDRAADSFAVQFVTGPGGVGKSALLQRFAYEAAAAGRIVVEIGEHRPPQSPEAFEADAIKMFTDEPAALFVDDFETYRPLEGWLRDRFLPRLPAGSLVVFAGRRPPGAMWLSDPGWRDVLQVITLGDLSRDDAGALLTARGVPAARHAAVHSFAGGHPLALSLAASTVDDVTGGEGAEWTPSPDLIGALLTRLVGQVPSPLHQQALEVSAHVRTTTEGLLRAVLPEVDAGALFDWLRRLSFMTSVPSGIRPHEVIREALDADLSWRDPERYQDMHRRLIRHYVGEARTAPDPPSFAQLEALMYLLWHGSGLFGEQEEYDFREDVVRAGDRRALLDITVANTNDETAAIVEFWLERRPEAFSVYRSSMSGEPAGFVLTLRLTEPDAEENAVDPVVAEAWSYVRRVSPLREGEHLALARLMLARDAFPSPVSDLIAARLVTMAIQDEGVAWTCMVVSDPERWQRFALFGEQDPLMVGVGDRIFGLFCRNWQETRLDTWLEQLTPRRTPAAWRAPRHRAVRTYAVLSRAEFDAGVRGALRSWNRPDELAASPLVPARVVAETGGEPVEALRRVLHETVEKLAADPREVKLYRAITMTFMQNTPTQQAAADRLGLPFSTYRRHLTRGLERVCELLWHRELLGVSGVEAS</sequence>